<dbReference type="GO" id="GO:0006281">
    <property type="term" value="P:DNA repair"/>
    <property type="evidence" value="ECO:0007669"/>
    <property type="project" value="InterPro"/>
</dbReference>
<dbReference type="InterPro" id="IPR027417">
    <property type="entry name" value="P-loop_NTPase"/>
</dbReference>
<dbReference type="InterPro" id="IPR003593">
    <property type="entry name" value="AAA+_ATPase"/>
</dbReference>
<dbReference type="GO" id="GO:0005524">
    <property type="term" value="F:ATP binding"/>
    <property type="evidence" value="ECO:0007669"/>
    <property type="project" value="UniProtKB-KW"/>
</dbReference>
<dbReference type="InterPro" id="IPR020588">
    <property type="entry name" value="RecA_ATP-bd"/>
</dbReference>
<dbReference type="PRINTS" id="PR00142">
    <property type="entry name" value="RECA"/>
</dbReference>
<accession>A0A9X7BT91</accession>
<feature type="domain" description="RecA family profile 2" evidence="9">
    <location>
        <begin position="221"/>
        <end position="293"/>
    </location>
</feature>
<dbReference type="InterPro" id="IPR013765">
    <property type="entry name" value="DNA_recomb/repair_RecA"/>
</dbReference>
<dbReference type="Pfam" id="PF00154">
    <property type="entry name" value="RecA_N"/>
    <property type="match status" value="1"/>
</dbReference>
<dbReference type="RefSeq" id="WP_098205357.1">
    <property type="nucleotide sequence ID" value="NZ_NTYX01000011.1"/>
</dbReference>
<evidence type="ECO:0000259" key="9">
    <source>
        <dbReference type="PROSITE" id="PS50163"/>
    </source>
</evidence>
<gene>
    <name evidence="10" type="ORF">COK99_01675</name>
</gene>
<dbReference type="InterPro" id="IPR020584">
    <property type="entry name" value="DNA_recomb/repair_RecA_CS"/>
</dbReference>
<evidence type="ECO:0000256" key="4">
    <source>
        <dbReference type="ARBA" id="ARBA00022840"/>
    </source>
</evidence>
<keyword evidence="4 7" id="KW-0067">ATP-binding</keyword>
<organism evidence="10 11">
    <name type="scientific">Bacillus thuringiensis</name>
    <dbReference type="NCBI Taxonomy" id="1428"/>
    <lineage>
        <taxon>Bacteria</taxon>
        <taxon>Bacillati</taxon>
        <taxon>Bacillota</taxon>
        <taxon>Bacilli</taxon>
        <taxon>Bacillales</taxon>
        <taxon>Bacillaceae</taxon>
        <taxon>Bacillus</taxon>
        <taxon>Bacillus cereus group</taxon>
    </lineage>
</organism>
<evidence type="ECO:0000256" key="7">
    <source>
        <dbReference type="RuleBase" id="RU004527"/>
    </source>
</evidence>
<evidence type="ECO:0000256" key="5">
    <source>
        <dbReference type="ARBA" id="ARBA00023125"/>
    </source>
</evidence>
<dbReference type="SUPFAM" id="SSF52540">
    <property type="entry name" value="P-loop containing nucleoside triphosphate hydrolases"/>
    <property type="match status" value="1"/>
</dbReference>
<evidence type="ECO:0000256" key="1">
    <source>
        <dbReference type="ARBA" id="ARBA00009391"/>
    </source>
</evidence>
<dbReference type="PROSITE" id="PS50162">
    <property type="entry name" value="RECA_2"/>
    <property type="match status" value="1"/>
</dbReference>
<keyword evidence="5 7" id="KW-0238">DNA-binding</keyword>
<dbReference type="PROSITE" id="PS50163">
    <property type="entry name" value="RECA_3"/>
    <property type="match status" value="1"/>
</dbReference>
<dbReference type="EMBL" id="NVDU01000003">
    <property type="protein sequence ID" value="PFV35758.1"/>
    <property type="molecule type" value="Genomic_DNA"/>
</dbReference>
<proteinExistence type="inferred from homology"/>
<feature type="domain" description="RecA family profile 1" evidence="8">
    <location>
        <begin position="45"/>
        <end position="216"/>
    </location>
</feature>
<dbReference type="AlphaFoldDB" id="A0A9X7BT91"/>
<evidence type="ECO:0000259" key="8">
    <source>
        <dbReference type="PROSITE" id="PS50162"/>
    </source>
</evidence>
<dbReference type="SMART" id="SM00382">
    <property type="entry name" value="AAA"/>
    <property type="match status" value="1"/>
</dbReference>
<evidence type="ECO:0000313" key="10">
    <source>
        <dbReference type="EMBL" id="PFV35758.1"/>
    </source>
</evidence>
<keyword evidence="3 7" id="KW-0547">Nucleotide-binding</keyword>
<dbReference type="GO" id="GO:0005829">
    <property type="term" value="C:cytosol"/>
    <property type="evidence" value="ECO:0007669"/>
    <property type="project" value="TreeGrafter"/>
</dbReference>
<dbReference type="PANTHER" id="PTHR45900:SF1">
    <property type="entry name" value="MITOCHONDRIAL DNA REPAIR PROTEIN RECA HOMOLOG-RELATED"/>
    <property type="match status" value="1"/>
</dbReference>
<dbReference type="Proteomes" id="UP000223366">
    <property type="component" value="Unassembled WGS sequence"/>
</dbReference>
<sequence length="392" mass="43288">MAKKTDKPKVEKSEDILSNKDMLLMINKRLGEGTIYTFDGDSTVKIQPVSTGIPSLDFALGIGGWPWGRLVELYGPESSGKTTIALKTAAKFQALAKIPGHPFYGKKVVFIDAEHALDPFHAQKLGVDISEETGMLIAQPDCGESAYDLMEVLILSGQTGLIVGDSLPSFIPKKVIDGSAEDNHIGLQARLNSQCLPKMANFGSKNDTLIIMINQIREKVGVMYGNPETTPGGRALKFYSSVRAEVRKKELKKGDVVIGQTMTVSLKKNKVARPFTKAEFDYYYDTGVDVVKDIMNVAIDMKIIHRRGAVYFLGPDPEDVKNVYTDGAGNELKWSGKETLEAVLKESPALYQYIDDIVQGRIPKDAQFIEEEHDENEVLEEEIALQQKEALV</sequence>
<reference evidence="10 11" key="1">
    <citation type="submission" date="2017-09" db="EMBL/GenBank/DDBJ databases">
        <title>Large-scale bioinformatics analysis of Bacillus genomes uncovers conserved roles of natural products in bacterial physiology.</title>
        <authorList>
            <consortium name="Agbiome Team Llc"/>
            <person name="Bleich R.M."/>
            <person name="Grubbs K.J."/>
            <person name="Santa Maria K.C."/>
            <person name="Allen S.E."/>
            <person name="Farag S."/>
            <person name="Shank E.A."/>
            <person name="Bowers A."/>
        </authorList>
    </citation>
    <scope>NUCLEOTIDE SEQUENCE [LARGE SCALE GENOMIC DNA]</scope>
    <source>
        <strain evidence="10 11">AFS060060</strain>
    </source>
</reference>
<dbReference type="PROSITE" id="PS00321">
    <property type="entry name" value="RECA_1"/>
    <property type="match status" value="1"/>
</dbReference>
<dbReference type="InterPro" id="IPR049428">
    <property type="entry name" value="RecA-like_N"/>
</dbReference>
<comment type="caution">
    <text evidence="10">The sequence shown here is derived from an EMBL/GenBank/DDBJ whole genome shotgun (WGS) entry which is preliminary data.</text>
</comment>
<evidence type="ECO:0000256" key="3">
    <source>
        <dbReference type="ARBA" id="ARBA00022741"/>
    </source>
</evidence>
<dbReference type="InterPro" id="IPR020587">
    <property type="entry name" value="RecA_monomer-monomer_interface"/>
</dbReference>
<dbReference type="GO" id="GO:0003697">
    <property type="term" value="F:single-stranded DNA binding"/>
    <property type="evidence" value="ECO:0007669"/>
    <property type="project" value="InterPro"/>
</dbReference>
<dbReference type="GO" id="GO:0006310">
    <property type="term" value="P:DNA recombination"/>
    <property type="evidence" value="ECO:0007669"/>
    <property type="project" value="UniProtKB-KW"/>
</dbReference>
<keyword evidence="6 7" id="KW-0233">DNA recombination</keyword>
<dbReference type="PANTHER" id="PTHR45900">
    <property type="entry name" value="RECA"/>
    <property type="match status" value="1"/>
</dbReference>
<evidence type="ECO:0000256" key="2">
    <source>
        <dbReference type="ARBA" id="ARBA00015553"/>
    </source>
</evidence>
<comment type="similarity">
    <text evidence="1 7">Belongs to the RecA family.</text>
</comment>
<keyword evidence="7" id="KW-0227">DNA damage</keyword>
<dbReference type="GO" id="GO:0140664">
    <property type="term" value="F:ATP-dependent DNA damage sensor activity"/>
    <property type="evidence" value="ECO:0007669"/>
    <property type="project" value="InterPro"/>
</dbReference>
<dbReference type="CDD" id="cd00983">
    <property type="entry name" value="RecA"/>
    <property type="match status" value="1"/>
</dbReference>
<evidence type="ECO:0000313" key="11">
    <source>
        <dbReference type="Proteomes" id="UP000223366"/>
    </source>
</evidence>
<name>A0A9X7BT91_BACTU</name>
<evidence type="ECO:0000256" key="6">
    <source>
        <dbReference type="ARBA" id="ARBA00023172"/>
    </source>
</evidence>
<protein>
    <recommendedName>
        <fullName evidence="2">Protein RecA</fullName>
    </recommendedName>
</protein>
<dbReference type="Gene3D" id="3.40.50.300">
    <property type="entry name" value="P-loop containing nucleotide triphosphate hydrolases"/>
    <property type="match status" value="1"/>
</dbReference>